<name>A0A0F9CUZ2_9ZZZZ</name>
<reference evidence="1" key="1">
    <citation type="journal article" date="2015" name="Nature">
        <title>Complex archaea that bridge the gap between prokaryotes and eukaryotes.</title>
        <authorList>
            <person name="Spang A."/>
            <person name="Saw J.H."/>
            <person name="Jorgensen S.L."/>
            <person name="Zaremba-Niedzwiedzka K."/>
            <person name="Martijn J."/>
            <person name="Lind A.E."/>
            <person name="van Eijk R."/>
            <person name="Schleper C."/>
            <person name="Guy L."/>
            <person name="Ettema T.J."/>
        </authorList>
    </citation>
    <scope>NUCLEOTIDE SEQUENCE</scope>
</reference>
<dbReference type="EMBL" id="LAZR01031627">
    <property type="protein sequence ID" value="KKL53198.1"/>
    <property type="molecule type" value="Genomic_DNA"/>
</dbReference>
<accession>A0A0F9CUZ2</accession>
<organism evidence="1">
    <name type="scientific">marine sediment metagenome</name>
    <dbReference type="NCBI Taxonomy" id="412755"/>
    <lineage>
        <taxon>unclassified sequences</taxon>
        <taxon>metagenomes</taxon>
        <taxon>ecological metagenomes</taxon>
    </lineage>
</organism>
<gene>
    <name evidence="1" type="ORF">LCGC14_2277860</name>
</gene>
<proteinExistence type="predicted"/>
<evidence type="ECO:0000313" key="1">
    <source>
        <dbReference type="EMBL" id="KKL53198.1"/>
    </source>
</evidence>
<comment type="caution">
    <text evidence="1">The sequence shown here is derived from an EMBL/GenBank/DDBJ whole genome shotgun (WGS) entry which is preliminary data.</text>
</comment>
<protein>
    <submittedName>
        <fullName evidence="1">Uncharacterized protein</fullName>
    </submittedName>
</protein>
<sequence length="54" mass="6035">MHGLDTMIKLNKAAEKGENRKIMAGTKKVQGENKELKATIKRMLRAVNKKRIGG</sequence>
<dbReference type="AlphaFoldDB" id="A0A0F9CUZ2"/>